<reference evidence="2" key="1">
    <citation type="submission" date="2018-05" db="EMBL/GenBank/DDBJ databases">
        <authorList>
            <person name="Lanie J.A."/>
            <person name="Ng W.-L."/>
            <person name="Kazmierczak K.M."/>
            <person name="Andrzejewski T.M."/>
            <person name="Davidsen T.M."/>
            <person name="Wayne K.J."/>
            <person name="Tettelin H."/>
            <person name="Glass J.I."/>
            <person name="Rusch D."/>
            <person name="Podicherti R."/>
            <person name="Tsui H.-C.T."/>
            <person name="Winkler M.E."/>
        </authorList>
    </citation>
    <scope>NUCLEOTIDE SEQUENCE</scope>
</reference>
<name>A0A382RR10_9ZZZZ</name>
<dbReference type="AlphaFoldDB" id="A0A382RR10"/>
<accession>A0A382RR10</accession>
<evidence type="ECO:0000313" key="2">
    <source>
        <dbReference type="EMBL" id="SVC99378.1"/>
    </source>
</evidence>
<sequence>MDDIKKITIYRGNVIVTQGSIRMTGHTMHVYFDKNNDMKLVV</sequence>
<proteinExistence type="predicted"/>
<feature type="non-terminal residue" evidence="2">
    <location>
        <position position="42"/>
    </location>
</feature>
<dbReference type="Pfam" id="PF03968">
    <property type="entry name" value="LptD_N"/>
    <property type="match status" value="1"/>
</dbReference>
<evidence type="ECO:0000259" key="1">
    <source>
        <dbReference type="Pfam" id="PF03968"/>
    </source>
</evidence>
<organism evidence="2">
    <name type="scientific">marine metagenome</name>
    <dbReference type="NCBI Taxonomy" id="408172"/>
    <lineage>
        <taxon>unclassified sequences</taxon>
        <taxon>metagenomes</taxon>
        <taxon>ecological metagenomes</taxon>
    </lineage>
</organism>
<protein>
    <recommendedName>
        <fullName evidence="1">Organic solvent tolerance-like N-terminal domain-containing protein</fullName>
    </recommendedName>
</protein>
<dbReference type="Gene3D" id="2.60.450.10">
    <property type="entry name" value="Lipopolysaccharide (LPS) transport protein A like domain"/>
    <property type="match status" value="1"/>
</dbReference>
<dbReference type="InterPro" id="IPR005653">
    <property type="entry name" value="OstA-like_N"/>
</dbReference>
<dbReference type="EMBL" id="UINC01123120">
    <property type="protein sequence ID" value="SVC99378.1"/>
    <property type="molecule type" value="Genomic_DNA"/>
</dbReference>
<feature type="domain" description="Organic solvent tolerance-like N-terminal" evidence="1">
    <location>
        <begin position="1"/>
        <end position="38"/>
    </location>
</feature>
<gene>
    <name evidence="2" type="ORF">METZ01_LOCUS352232</name>
</gene>